<dbReference type="Gene3D" id="3.90.1150.10">
    <property type="entry name" value="Aspartate Aminotransferase, domain 1"/>
    <property type="match status" value="1"/>
</dbReference>
<comment type="pathway">
    <text evidence="2">Cofactor biosynthesis; biotin biosynthesis.</text>
</comment>
<dbReference type="SUPFAM" id="SSF53383">
    <property type="entry name" value="PLP-dependent transferases"/>
    <property type="match status" value="1"/>
</dbReference>
<evidence type="ECO:0000256" key="6">
    <source>
        <dbReference type="ARBA" id="ARBA00022756"/>
    </source>
</evidence>
<dbReference type="GO" id="GO:0030170">
    <property type="term" value="F:pyridoxal phosphate binding"/>
    <property type="evidence" value="ECO:0007669"/>
    <property type="project" value="InterPro"/>
</dbReference>
<dbReference type="NCBIfam" id="TIGR00858">
    <property type="entry name" value="bioF"/>
    <property type="match status" value="1"/>
</dbReference>
<dbReference type="InterPro" id="IPR022834">
    <property type="entry name" value="AONS_Proteobacteria"/>
</dbReference>
<dbReference type="InterPro" id="IPR004723">
    <property type="entry name" value="AONS_Archaea/Proteobacteria"/>
</dbReference>
<dbReference type="InterPro" id="IPR004839">
    <property type="entry name" value="Aminotransferase_I/II_large"/>
</dbReference>
<evidence type="ECO:0000256" key="2">
    <source>
        <dbReference type="ARBA" id="ARBA00004746"/>
    </source>
</evidence>
<feature type="domain" description="Aminotransferase class I/classII large" evidence="11">
    <location>
        <begin position="45"/>
        <end position="379"/>
    </location>
</feature>
<evidence type="ECO:0000256" key="1">
    <source>
        <dbReference type="ARBA" id="ARBA00001933"/>
    </source>
</evidence>
<protein>
    <recommendedName>
        <fullName evidence="4 9">8-amino-7-oxononanoate synthase</fullName>
        <ecNumber evidence="4 9">2.3.1.47</ecNumber>
    </recommendedName>
</protein>
<dbReference type="InterPro" id="IPR015422">
    <property type="entry name" value="PyrdxlP-dep_Trfase_small"/>
</dbReference>
<evidence type="ECO:0000256" key="5">
    <source>
        <dbReference type="ARBA" id="ARBA00022679"/>
    </source>
</evidence>
<evidence type="ECO:0000259" key="11">
    <source>
        <dbReference type="Pfam" id="PF00155"/>
    </source>
</evidence>
<feature type="modified residue" description="N6-(pyridoxal phosphate)lysine" evidence="10">
    <location>
        <position position="239"/>
    </location>
</feature>
<keyword evidence="5" id="KW-0808">Transferase</keyword>
<dbReference type="InterPro" id="IPR050087">
    <property type="entry name" value="AON_synthase_class-II"/>
</dbReference>
<evidence type="ECO:0000313" key="13">
    <source>
        <dbReference type="Proteomes" id="UP000178606"/>
    </source>
</evidence>
<dbReference type="UniPathway" id="UPA00078"/>
<reference evidence="12 13" key="1">
    <citation type="journal article" date="2016" name="Nat. Commun.">
        <title>Thousands of microbial genomes shed light on interconnected biogeochemical processes in an aquifer system.</title>
        <authorList>
            <person name="Anantharaman K."/>
            <person name="Brown C.T."/>
            <person name="Hug L.A."/>
            <person name="Sharon I."/>
            <person name="Castelle C.J."/>
            <person name="Probst A.J."/>
            <person name="Thomas B.C."/>
            <person name="Singh A."/>
            <person name="Wilkins M.J."/>
            <person name="Karaoz U."/>
            <person name="Brodie E.L."/>
            <person name="Williams K.H."/>
            <person name="Hubbard S.S."/>
            <person name="Banfield J.F."/>
        </authorList>
    </citation>
    <scope>NUCLEOTIDE SEQUENCE [LARGE SCALE GENOMIC DNA]</scope>
    <source>
        <strain evidence="13">RIFCSPLOWO2_12_FULL_64_10</strain>
    </source>
</reference>
<comment type="catalytic activity">
    <reaction evidence="8">
        <text>6-carboxyhexanoyl-[ACP] + L-alanine + H(+) = (8S)-8-amino-7-oxononanoate + holo-[ACP] + CO2</text>
        <dbReference type="Rhea" id="RHEA:42288"/>
        <dbReference type="Rhea" id="RHEA-COMP:9685"/>
        <dbReference type="Rhea" id="RHEA-COMP:9955"/>
        <dbReference type="ChEBI" id="CHEBI:15378"/>
        <dbReference type="ChEBI" id="CHEBI:16526"/>
        <dbReference type="ChEBI" id="CHEBI:57972"/>
        <dbReference type="ChEBI" id="CHEBI:64479"/>
        <dbReference type="ChEBI" id="CHEBI:78846"/>
        <dbReference type="ChEBI" id="CHEBI:149468"/>
        <dbReference type="EC" id="2.3.1.47"/>
    </reaction>
</comment>
<keyword evidence="6" id="KW-0093">Biotin biosynthesis</keyword>
<dbReference type="PANTHER" id="PTHR13693">
    <property type="entry name" value="CLASS II AMINOTRANSFERASE/8-AMINO-7-OXONONANOATE SYNTHASE"/>
    <property type="match status" value="1"/>
</dbReference>
<evidence type="ECO:0000256" key="8">
    <source>
        <dbReference type="ARBA" id="ARBA00047715"/>
    </source>
</evidence>
<evidence type="ECO:0000256" key="10">
    <source>
        <dbReference type="PIRSR" id="PIRSR604723-51"/>
    </source>
</evidence>
<dbReference type="AlphaFoldDB" id="A0A1F6C4J3"/>
<gene>
    <name evidence="12" type="ORF">A3F84_15390</name>
</gene>
<comment type="cofactor">
    <cofactor evidence="1 10">
        <name>pyridoxal 5'-phosphate</name>
        <dbReference type="ChEBI" id="CHEBI:597326"/>
    </cofactor>
</comment>
<dbReference type="Gene3D" id="3.40.640.10">
    <property type="entry name" value="Type I PLP-dependent aspartate aminotransferase-like (Major domain)"/>
    <property type="match status" value="1"/>
</dbReference>
<evidence type="ECO:0000256" key="9">
    <source>
        <dbReference type="NCBIfam" id="TIGR00858"/>
    </source>
</evidence>
<accession>A0A1F6C4J3</accession>
<proteinExistence type="inferred from homology"/>
<evidence type="ECO:0000256" key="3">
    <source>
        <dbReference type="ARBA" id="ARBA00011738"/>
    </source>
</evidence>
<dbReference type="Pfam" id="PF00155">
    <property type="entry name" value="Aminotran_1_2"/>
    <property type="match status" value="1"/>
</dbReference>
<evidence type="ECO:0000256" key="4">
    <source>
        <dbReference type="ARBA" id="ARBA00013187"/>
    </source>
</evidence>
<evidence type="ECO:0000313" key="12">
    <source>
        <dbReference type="EMBL" id="OGG43988.1"/>
    </source>
</evidence>
<dbReference type="EC" id="2.3.1.47" evidence="4 9"/>
<organism evidence="12 13">
    <name type="scientific">Handelsmanbacteria sp. (strain RIFCSPLOWO2_12_FULL_64_10)</name>
    <dbReference type="NCBI Taxonomy" id="1817868"/>
    <lineage>
        <taxon>Bacteria</taxon>
        <taxon>Candidatus Handelsmaniibacteriota</taxon>
    </lineage>
</organism>
<dbReference type="InterPro" id="IPR015421">
    <property type="entry name" value="PyrdxlP-dep_Trfase_major"/>
</dbReference>
<sequence length="389" mass="41750">MTDPLAFIDAELLDLEGRGLRRRLRAVQGPQGPRVTVEGRALRLFCSNDYLGLANHPALIAAARQAVERYGYGTGASRLVSGTMEAHVALEGRLAGFLGTGAALVFPSGYAANVGVIPALVGQGDAVILDRLNHASIVDGARLSGAKLLVYPHRDAGRLREVLERHAGFRRRLIVTDGVFSVDGDIAPLREIQALARQHDAILMVDDAHGTGALGERGRGTLEHHGLDGVDVLMGSLSKALGASGGFIAGGRRLIDYLINRSRGFIFTTALPPDACAATAAALDLVVSQPELRERLWQNVARVKSGLLKMGFDLMGSETQILPVRVGDAKRAVEVSDFLYEQGIFLSAIRPPTVPEGESRLRLTVTSAHDEEDIACLLAAMRDVRKRFF</sequence>
<dbReference type="CDD" id="cd06454">
    <property type="entry name" value="KBL_like"/>
    <property type="match status" value="1"/>
</dbReference>
<comment type="subunit">
    <text evidence="3">Homodimer.</text>
</comment>
<comment type="caution">
    <text evidence="12">The sequence shown here is derived from an EMBL/GenBank/DDBJ whole genome shotgun (WGS) entry which is preliminary data.</text>
</comment>
<keyword evidence="7 10" id="KW-0663">Pyridoxal phosphate</keyword>
<dbReference type="PANTHER" id="PTHR13693:SF100">
    <property type="entry name" value="8-AMINO-7-OXONONANOATE SYNTHASE"/>
    <property type="match status" value="1"/>
</dbReference>
<dbReference type="HAMAP" id="MF_01693">
    <property type="entry name" value="BioF_aminotrans_2"/>
    <property type="match status" value="1"/>
</dbReference>
<evidence type="ECO:0000256" key="7">
    <source>
        <dbReference type="ARBA" id="ARBA00022898"/>
    </source>
</evidence>
<dbReference type="EMBL" id="MFKF01000420">
    <property type="protein sequence ID" value="OGG43988.1"/>
    <property type="molecule type" value="Genomic_DNA"/>
</dbReference>
<dbReference type="GO" id="GO:0008710">
    <property type="term" value="F:8-amino-7-oxononanoate synthase activity"/>
    <property type="evidence" value="ECO:0007669"/>
    <property type="project" value="UniProtKB-UniRule"/>
</dbReference>
<name>A0A1F6C4J3_HANXR</name>
<dbReference type="GO" id="GO:0009102">
    <property type="term" value="P:biotin biosynthetic process"/>
    <property type="evidence" value="ECO:0007669"/>
    <property type="project" value="UniProtKB-UniRule"/>
</dbReference>
<dbReference type="Proteomes" id="UP000178606">
    <property type="component" value="Unassembled WGS sequence"/>
</dbReference>
<dbReference type="InterPro" id="IPR015424">
    <property type="entry name" value="PyrdxlP-dep_Trfase"/>
</dbReference>